<dbReference type="Gene3D" id="3.30.710.10">
    <property type="entry name" value="Potassium Channel Kv1.1, Chain A"/>
    <property type="match status" value="1"/>
</dbReference>
<proteinExistence type="predicted"/>
<evidence type="ECO:0000313" key="15">
    <source>
        <dbReference type="EMBL" id="GFO39607.1"/>
    </source>
</evidence>
<dbReference type="InterPro" id="IPR003974">
    <property type="entry name" value="K_chnl_volt-dep_Kv3"/>
</dbReference>
<dbReference type="EMBL" id="BLXT01007504">
    <property type="protein sequence ID" value="GFO39607.1"/>
    <property type="molecule type" value="Genomic_DNA"/>
</dbReference>
<dbReference type="InterPro" id="IPR005821">
    <property type="entry name" value="Ion_trans_dom"/>
</dbReference>
<dbReference type="GO" id="GO:0005251">
    <property type="term" value="F:delayed rectifier potassium channel activity"/>
    <property type="evidence" value="ECO:0007669"/>
    <property type="project" value="TreeGrafter"/>
</dbReference>
<reference evidence="15 16" key="1">
    <citation type="journal article" date="2021" name="Elife">
        <title>Chloroplast acquisition without the gene transfer in kleptoplastic sea slugs, Plakobranchus ocellatus.</title>
        <authorList>
            <person name="Maeda T."/>
            <person name="Takahashi S."/>
            <person name="Yoshida T."/>
            <person name="Shimamura S."/>
            <person name="Takaki Y."/>
            <person name="Nagai Y."/>
            <person name="Toyoda A."/>
            <person name="Suzuki Y."/>
            <person name="Arimoto A."/>
            <person name="Ishii H."/>
            <person name="Satoh N."/>
            <person name="Nishiyama T."/>
            <person name="Hasebe M."/>
            <person name="Maruyama T."/>
            <person name="Minagawa J."/>
            <person name="Obokata J."/>
            <person name="Shigenobu S."/>
        </authorList>
    </citation>
    <scope>NUCLEOTIDE SEQUENCE [LARGE SCALE GENOMIC DNA]</scope>
</reference>
<keyword evidence="10 13" id="KW-0472">Membrane</keyword>
<dbReference type="InterPro" id="IPR003968">
    <property type="entry name" value="K_chnl_volt-dep_Kv"/>
</dbReference>
<dbReference type="GO" id="GO:0001508">
    <property type="term" value="P:action potential"/>
    <property type="evidence" value="ECO:0007669"/>
    <property type="project" value="TreeGrafter"/>
</dbReference>
<keyword evidence="16" id="KW-1185">Reference proteome</keyword>
<dbReference type="GO" id="GO:0042734">
    <property type="term" value="C:presynaptic membrane"/>
    <property type="evidence" value="ECO:0007669"/>
    <property type="project" value="TreeGrafter"/>
</dbReference>
<dbReference type="PRINTS" id="PR01491">
    <property type="entry name" value="KVCHANNEL"/>
</dbReference>
<name>A0AAV4D664_9GAST</name>
<dbReference type="Gene3D" id="1.20.120.350">
    <property type="entry name" value="Voltage-gated potassium channels. Chain C"/>
    <property type="match status" value="1"/>
</dbReference>
<keyword evidence="9" id="KW-0406">Ion transport</keyword>
<keyword evidence="3" id="KW-0633">Potassium transport</keyword>
<evidence type="ECO:0000259" key="14">
    <source>
        <dbReference type="Pfam" id="PF00520"/>
    </source>
</evidence>
<evidence type="ECO:0000256" key="10">
    <source>
        <dbReference type="ARBA" id="ARBA00023136"/>
    </source>
</evidence>
<dbReference type="PRINTS" id="PR01498">
    <property type="entry name" value="SHAWCHANNEL"/>
</dbReference>
<feature type="compositionally biased region" description="Polar residues" evidence="12">
    <location>
        <begin position="414"/>
        <end position="428"/>
    </location>
</feature>
<evidence type="ECO:0000313" key="16">
    <source>
        <dbReference type="Proteomes" id="UP000735302"/>
    </source>
</evidence>
<dbReference type="AlphaFoldDB" id="A0AAV4D664"/>
<evidence type="ECO:0000256" key="5">
    <source>
        <dbReference type="ARBA" id="ARBA00022826"/>
    </source>
</evidence>
<dbReference type="PRINTS" id="PR00169">
    <property type="entry name" value="KCHANNEL"/>
</dbReference>
<dbReference type="InterPro" id="IPR011333">
    <property type="entry name" value="SKP1/BTB/POZ_sf"/>
</dbReference>
<evidence type="ECO:0000256" key="3">
    <source>
        <dbReference type="ARBA" id="ARBA00022538"/>
    </source>
</evidence>
<dbReference type="GO" id="GO:0043679">
    <property type="term" value="C:axon terminus"/>
    <property type="evidence" value="ECO:0007669"/>
    <property type="project" value="TreeGrafter"/>
</dbReference>
<feature type="transmembrane region" description="Helical" evidence="13">
    <location>
        <begin position="347"/>
        <end position="380"/>
    </location>
</feature>
<evidence type="ECO:0000256" key="2">
    <source>
        <dbReference type="ARBA" id="ARBA00022448"/>
    </source>
</evidence>
<comment type="subcellular location">
    <subcellularLocation>
        <location evidence="1">Membrane</location>
        <topology evidence="1">Multi-pass membrane protein</topology>
    </subcellularLocation>
</comment>
<dbReference type="PANTHER" id="PTHR11537">
    <property type="entry name" value="VOLTAGE-GATED POTASSIUM CHANNEL"/>
    <property type="match status" value="1"/>
</dbReference>
<dbReference type="InterPro" id="IPR027359">
    <property type="entry name" value="Volt_channel_dom_sf"/>
</dbReference>
<feature type="region of interest" description="Disordered" evidence="12">
    <location>
        <begin position="414"/>
        <end position="436"/>
    </location>
</feature>
<dbReference type="Gene3D" id="1.10.287.70">
    <property type="match status" value="1"/>
</dbReference>
<feature type="region of interest" description="Disordered" evidence="12">
    <location>
        <begin position="494"/>
        <end position="519"/>
    </location>
</feature>
<evidence type="ECO:0000256" key="13">
    <source>
        <dbReference type="SAM" id="Phobius"/>
    </source>
</evidence>
<feature type="domain" description="Ion transport" evidence="14">
    <location>
        <begin position="136"/>
        <end position="382"/>
    </location>
</feature>
<dbReference type="GO" id="GO:0032809">
    <property type="term" value="C:neuronal cell body membrane"/>
    <property type="evidence" value="ECO:0007669"/>
    <property type="project" value="TreeGrafter"/>
</dbReference>
<dbReference type="GO" id="GO:0045211">
    <property type="term" value="C:postsynaptic membrane"/>
    <property type="evidence" value="ECO:0007669"/>
    <property type="project" value="TreeGrafter"/>
</dbReference>
<feature type="transmembrane region" description="Helical" evidence="13">
    <location>
        <begin position="184"/>
        <end position="204"/>
    </location>
</feature>
<protein>
    <submittedName>
        <fullName evidence="15">Potassium voltage-gated channel subfamily c member 2</fullName>
    </submittedName>
</protein>
<feature type="transmembrane region" description="Helical" evidence="13">
    <location>
        <begin position="132"/>
        <end position="151"/>
    </location>
</feature>
<feature type="transmembrane region" description="Helical" evidence="13">
    <location>
        <begin position="288"/>
        <end position="309"/>
    </location>
</feature>
<sequence>MSRSVSLAPKISLAPGAKTNNRITLNVGGKLHAPTDVCGPLFEEELAFWGIDEKQIEPCCWPTYRAHRDAQETLADFDNDNDDDDEDDGYDEDEIARRFGIFNEATKTEKSWFERWRPRIWTLLEEPYSSRAATVVTMCTSLFVILSIATYCAETHHLFRYTKNNTSLTGMPTVRQTQRQTEPYLFLVVLEGTCMAFFTIDIIVRIIFSPDKKEHLLQAQTFFDVMSVLPFYIRSLVVAIDPDSSTSDGLYFLNSLRLILIFRILKLTRYFSGFKILGHTLKASAKELLLMILVLSIGVLVFACLIYYAEQLDEDSLNDFRNIPRGFWWAVVTMTTLGYGDMFPRTALGYIVGAVCALCGLLMLALPVPVIVSNFTLYYTHAQAKLKLPKKTRNTLVGAADALKASMSDLESQRASTRDSLSSVTSFDSKPGLTTRETERTILSQQMQEEPGTHVGKSVETNEEECSVDSGFKAWSPQDERRSATGISVIFTDESRESSVTPRASISPRRGGNLRASAKRQRLSLCGPHRMSKITINCNRDREGGRATKLQRGFSVEGKVQRTSAFKSGGEDGGEIQSAEAAGFIREQQQEEALGKAGRGLRSDLSAENDTREKPGNENWGGKEGEEERRGGEGGEGEGGGGGKGGEAEEATGGVMRRQETEMTATDKCRGDILENKTNCAQTTDIFTNDSQISGETNVNEAESGLSLRGCTYVQNSLPDTSQQHQQQKHHFYQHQHHHHPNHHQVQHTHLGGVPGHLHNGVKGKISRESKDKIFVF</sequence>
<feature type="compositionally biased region" description="Basic and acidic residues" evidence="12">
    <location>
        <begin position="657"/>
        <end position="670"/>
    </location>
</feature>
<keyword evidence="11" id="KW-0407">Ion channel</keyword>
<dbReference type="PANTHER" id="PTHR11537:SF252">
    <property type="entry name" value="POTASSIUM VOLTAGE-GATED CHANNEL PROTEIN SHAW"/>
    <property type="match status" value="1"/>
</dbReference>
<keyword evidence="4 13" id="KW-0812">Transmembrane</keyword>
<dbReference type="InterPro" id="IPR028325">
    <property type="entry name" value="VG_K_chnl"/>
</dbReference>
<keyword evidence="2" id="KW-0813">Transport</keyword>
<feature type="region of interest" description="Disordered" evidence="12">
    <location>
        <begin position="591"/>
        <end position="670"/>
    </location>
</feature>
<evidence type="ECO:0000256" key="11">
    <source>
        <dbReference type="ARBA" id="ARBA00023303"/>
    </source>
</evidence>
<evidence type="ECO:0000256" key="6">
    <source>
        <dbReference type="ARBA" id="ARBA00022882"/>
    </source>
</evidence>
<dbReference type="Proteomes" id="UP000735302">
    <property type="component" value="Unassembled WGS sequence"/>
</dbReference>
<organism evidence="15 16">
    <name type="scientific">Plakobranchus ocellatus</name>
    <dbReference type="NCBI Taxonomy" id="259542"/>
    <lineage>
        <taxon>Eukaryota</taxon>
        <taxon>Metazoa</taxon>
        <taxon>Spiralia</taxon>
        <taxon>Lophotrochozoa</taxon>
        <taxon>Mollusca</taxon>
        <taxon>Gastropoda</taxon>
        <taxon>Heterobranchia</taxon>
        <taxon>Euthyneura</taxon>
        <taxon>Panpulmonata</taxon>
        <taxon>Sacoglossa</taxon>
        <taxon>Placobranchoidea</taxon>
        <taxon>Plakobranchidae</taxon>
        <taxon>Plakobranchus</taxon>
    </lineage>
</organism>
<keyword evidence="7" id="KW-0630">Potassium</keyword>
<dbReference type="GO" id="GO:0008076">
    <property type="term" value="C:voltage-gated potassium channel complex"/>
    <property type="evidence" value="ECO:0007669"/>
    <property type="project" value="InterPro"/>
</dbReference>
<evidence type="ECO:0000256" key="9">
    <source>
        <dbReference type="ARBA" id="ARBA00023065"/>
    </source>
</evidence>
<evidence type="ECO:0000256" key="7">
    <source>
        <dbReference type="ARBA" id="ARBA00022958"/>
    </source>
</evidence>
<comment type="caution">
    <text evidence="15">The sequence shown here is derived from an EMBL/GenBank/DDBJ whole genome shotgun (WGS) entry which is preliminary data.</text>
</comment>
<dbReference type="SUPFAM" id="SSF54695">
    <property type="entry name" value="POZ domain"/>
    <property type="match status" value="1"/>
</dbReference>
<keyword evidence="8 13" id="KW-1133">Transmembrane helix</keyword>
<evidence type="ECO:0000256" key="12">
    <source>
        <dbReference type="SAM" id="MobiDB-lite"/>
    </source>
</evidence>
<dbReference type="SUPFAM" id="SSF81324">
    <property type="entry name" value="Voltage-gated potassium channels"/>
    <property type="match status" value="1"/>
</dbReference>
<evidence type="ECO:0000256" key="8">
    <source>
        <dbReference type="ARBA" id="ARBA00022989"/>
    </source>
</evidence>
<keyword evidence="6" id="KW-0851">Voltage-gated channel</keyword>
<dbReference type="FunFam" id="1.10.287.70:FF:000011">
    <property type="entry name" value="Potassium channel, voltage-gated Shaw-related subfamily C, member 4"/>
    <property type="match status" value="1"/>
</dbReference>
<dbReference type="Pfam" id="PF00520">
    <property type="entry name" value="Ion_trans"/>
    <property type="match status" value="1"/>
</dbReference>
<feature type="transmembrane region" description="Helical" evidence="13">
    <location>
        <begin position="249"/>
        <end position="267"/>
    </location>
</feature>
<evidence type="ECO:0000256" key="4">
    <source>
        <dbReference type="ARBA" id="ARBA00022692"/>
    </source>
</evidence>
<accession>A0AAV4D664</accession>
<keyword evidence="5" id="KW-0631">Potassium channel</keyword>
<evidence type="ECO:0000256" key="1">
    <source>
        <dbReference type="ARBA" id="ARBA00004141"/>
    </source>
</evidence>
<dbReference type="GO" id="GO:0032590">
    <property type="term" value="C:dendrite membrane"/>
    <property type="evidence" value="ECO:0007669"/>
    <property type="project" value="TreeGrafter"/>
</dbReference>
<gene>
    <name evidence="15" type="ORF">PoB_006611200</name>
</gene>
<feature type="compositionally biased region" description="Basic and acidic residues" evidence="12">
    <location>
        <begin position="609"/>
        <end position="633"/>
    </location>
</feature>